<name>A0A8S9GMQ5_BRACR</name>
<dbReference type="PANTHER" id="PTHR34267:SF1">
    <property type="entry name" value="ATOZI1"/>
    <property type="match status" value="1"/>
</dbReference>
<organism evidence="1">
    <name type="scientific">Brassica cretica</name>
    <name type="common">Mustard</name>
    <dbReference type="NCBI Taxonomy" id="69181"/>
    <lineage>
        <taxon>Eukaryota</taxon>
        <taxon>Viridiplantae</taxon>
        <taxon>Streptophyta</taxon>
        <taxon>Embryophyta</taxon>
        <taxon>Tracheophyta</taxon>
        <taxon>Spermatophyta</taxon>
        <taxon>Magnoliopsida</taxon>
        <taxon>eudicotyledons</taxon>
        <taxon>Gunneridae</taxon>
        <taxon>Pentapetalae</taxon>
        <taxon>rosids</taxon>
        <taxon>malvids</taxon>
        <taxon>Brassicales</taxon>
        <taxon>Brassicaceae</taxon>
        <taxon>Brassiceae</taxon>
        <taxon>Brassica</taxon>
    </lineage>
</organism>
<evidence type="ECO:0000313" key="1">
    <source>
        <dbReference type="EMBL" id="KAF2546270.1"/>
    </source>
</evidence>
<dbReference type="PANTHER" id="PTHR34267">
    <property type="entry name" value="OS11G0161033 PROTEIN"/>
    <property type="match status" value="1"/>
</dbReference>
<dbReference type="AlphaFoldDB" id="A0A8S9GMQ5"/>
<reference evidence="1" key="1">
    <citation type="submission" date="2019-12" db="EMBL/GenBank/DDBJ databases">
        <title>Genome sequencing and annotation of Brassica cretica.</title>
        <authorList>
            <person name="Studholme D.J."/>
            <person name="Sarris P.F."/>
        </authorList>
    </citation>
    <scope>NUCLEOTIDE SEQUENCE</scope>
    <source>
        <strain evidence="1">PFS-102/07</strain>
        <tissue evidence="1">Leaf</tissue>
    </source>
</reference>
<accession>A0A8S9GMQ5</accession>
<dbReference type="InterPro" id="IPR009515">
    <property type="entry name" value="DUF1138"/>
</dbReference>
<comment type="caution">
    <text evidence="1">The sequence shown here is derived from an EMBL/GenBank/DDBJ whole genome shotgun (WGS) entry which is preliminary data.</text>
</comment>
<proteinExistence type="predicted"/>
<dbReference type="EMBL" id="QGKY02001925">
    <property type="protein sequence ID" value="KAF2546270.1"/>
    <property type="molecule type" value="Genomic_DNA"/>
</dbReference>
<gene>
    <name evidence="1" type="ORF">F2Q70_00019145</name>
</gene>
<protein>
    <submittedName>
        <fullName evidence="1">Uncharacterized protein</fullName>
    </submittedName>
</protein>
<dbReference type="Pfam" id="PF06592">
    <property type="entry name" value="DUF1138"/>
    <property type="match status" value="1"/>
</dbReference>
<sequence>MAASTGGGSTPGTVSNKEWWKATDEKFQAWPRTAGPPVVMNPISRQNFIVKSRPE</sequence>